<keyword evidence="3" id="KW-1185">Reference proteome</keyword>
<comment type="caution">
    <text evidence="2">The sequence shown here is derived from an EMBL/GenBank/DDBJ whole genome shotgun (WGS) entry which is preliminary data.</text>
</comment>
<evidence type="ECO:0000256" key="1">
    <source>
        <dbReference type="SAM" id="SignalP"/>
    </source>
</evidence>
<dbReference type="RefSeq" id="WP_095510257.1">
    <property type="nucleotide sequence ID" value="NZ_MQWD01000001.1"/>
</dbReference>
<feature type="signal peptide" evidence="1">
    <location>
        <begin position="1"/>
        <end position="23"/>
    </location>
</feature>
<reference evidence="2 3" key="1">
    <citation type="submission" date="2016-11" db="EMBL/GenBank/DDBJ databases">
        <title>Study of marine rhodopsin-containing bacteria.</title>
        <authorList>
            <person name="Yoshizawa S."/>
            <person name="Kumagai Y."/>
            <person name="Kogure K."/>
        </authorList>
    </citation>
    <scope>NUCLEOTIDE SEQUENCE [LARGE SCALE GENOMIC DNA]</scope>
    <source>
        <strain evidence="2 3">SAORIC-28</strain>
    </source>
</reference>
<proteinExistence type="predicted"/>
<accession>A0A271J024</accession>
<organism evidence="2 3">
    <name type="scientific">Rubrivirga marina</name>
    <dbReference type="NCBI Taxonomy" id="1196024"/>
    <lineage>
        <taxon>Bacteria</taxon>
        <taxon>Pseudomonadati</taxon>
        <taxon>Rhodothermota</taxon>
        <taxon>Rhodothermia</taxon>
        <taxon>Rhodothermales</taxon>
        <taxon>Rubricoccaceae</taxon>
        <taxon>Rubrivirga</taxon>
    </lineage>
</organism>
<gene>
    <name evidence="2" type="ORF">BSZ37_09170</name>
</gene>
<dbReference type="OrthoDB" id="9856195at2"/>
<keyword evidence="1" id="KW-0732">Signal</keyword>
<sequence length="228" mass="23415">MARFTLLALSVAALLAVAPVASAQVQFTAAPISAAPAASPYVGLYAADGGMVEVRDGRDGLVLVAHGAPVAARLAAFSASDEATDARADALLNAWILGDLDTVVGAVRPARQADAAEHLAAYRSALIRGHGDVVAGSVVGTFRQIDGREATLVQVLFDRGSEWAAFVWDEDGRLVTITRGLSPVVVGSVRETAADTFAAHAAPAPLAFEREADGRVGALQVGTFSAVR</sequence>
<feature type="chain" id="PRO_5012470504" description="DUF3471 domain-containing protein" evidence="1">
    <location>
        <begin position="24"/>
        <end position="228"/>
    </location>
</feature>
<name>A0A271J024_9BACT</name>
<evidence type="ECO:0000313" key="3">
    <source>
        <dbReference type="Proteomes" id="UP000216339"/>
    </source>
</evidence>
<dbReference type="Proteomes" id="UP000216339">
    <property type="component" value="Unassembled WGS sequence"/>
</dbReference>
<dbReference type="AlphaFoldDB" id="A0A271J024"/>
<protein>
    <recommendedName>
        <fullName evidence="4">DUF3471 domain-containing protein</fullName>
    </recommendedName>
</protein>
<evidence type="ECO:0000313" key="2">
    <source>
        <dbReference type="EMBL" id="PAP76598.1"/>
    </source>
</evidence>
<dbReference type="EMBL" id="MQWD01000001">
    <property type="protein sequence ID" value="PAP76598.1"/>
    <property type="molecule type" value="Genomic_DNA"/>
</dbReference>
<evidence type="ECO:0008006" key="4">
    <source>
        <dbReference type="Google" id="ProtNLM"/>
    </source>
</evidence>